<dbReference type="RefSeq" id="WP_241552517.1">
    <property type="nucleotide sequence ID" value="NZ_JANCNS010000003.1"/>
</dbReference>
<sequence length="113" mass="13351">MKLLLEQIHFTQLELKDRGSLKIFNMGQARRNAEAKNRKLNSLQLRSRSFKDKKELLVVYSGKSVRQLKNIAPEEFLLIKEEIRRKARKESRRSLLTWIITGIALILLLLFLF</sequence>
<proteinExistence type="predicted"/>
<organism evidence="2 3">
    <name type="scientific">Christiangramia oceanisediminis</name>
    <dbReference type="NCBI Taxonomy" id="2920386"/>
    <lineage>
        <taxon>Bacteria</taxon>
        <taxon>Pseudomonadati</taxon>
        <taxon>Bacteroidota</taxon>
        <taxon>Flavobacteriia</taxon>
        <taxon>Flavobacteriales</taxon>
        <taxon>Flavobacteriaceae</taxon>
        <taxon>Christiangramia</taxon>
    </lineage>
</organism>
<dbReference type="Proteomes" id="UP001155280">
    <property type="component" value="Unassembled WGS sequence"/>
</dbReference>
<evidence type="ECO:0000313" key="3">
    <source>
        <dbReference type="Proteomes" id="UP001155280"/>
    </source>
</evidence>
<comment type="caution">
    <text evidence="2">The sequence shown here is derived from an EMBL/GenBank/DDBJ whole genome shotgun (WGS) entry which is preliminary data.</text>
</comment>
<keyword evidence="1" id="KW-0812">Transmembrane</keyword>
<name>A0A9X2KZ01_9FLAO</name>
<reference evidence="2" key="1">
    <citation type="submission" date="2022-07" db="EMBL/GenBank/DDBJ databases">
        <title>Gramela sediminis sp. nov., isolated from deep-sea sediment of the Indian Ocean.</title>
        <authorList>
            <person name="Shi H."/>
        </authorList>
    </citation>
    <scope>NUCLEOTIDE SEQUENCE</scope>
    <source>
        <strain evidence="2">GC03-9</strain>
    </source>
</reference>
<keyword evidence="1" id="KW-1133">Transmembrane helix</keyword>
<keyword evidence="1" id="KW-0472">Membrane</keyword>
<evidence type="ECO:0000256" key="1">
    <source>
        <dbReference type="SAM" id="Phobius"/>
    </source>
</evidence>
<evidence type="ECO:0000313" key="2">
    <source>
        <dbReference type="EMBL" id="MCP9200847.1"/>
    </source>
</evidence>
<protein>
    <submittedName>
        <fullName evidence="2">Uncharacterized protein</fullName>
    </submittedName>
</protein>
<gene>
    <name evidence="2" type="ORF">MKO06_13080</name>
</gene>
<feature type="transmembrane region" description="Helical" evidence="1">
    <location>
        <begin position="95"/>
        <end position="112"/>
    </location>
</feature>
<keyword evidence="3" id="KW-1185">Reference proteome</keyword>
<accession>A0A9X2KZ01</accession>
<dbReference type="EMBL" id="JANCNS010000003">
    <property type="protein sequence ID" value="MCP9200847.1"/>
    <property type="molecule type" value="Genomic_DNA"/>
</dbReference>
<dbReference type="AlphaFoldDB" id="A0A9X2KZ01"/>